<accession>A0AA39TKX8</accession>
<dbReference type="PANTHER" id="PTHR45786:SF74">
    <property type="entry name" value="ATP-DEPENDENT DNA HELICASE"/>
    <property type="match status" value="1"/>
</dbReference>
<sequence>MEPLCVDICYKSILNNVVDKLKIRKYGYGYEVDGLELFKAYVEIELNIDSTFKTRVFWAVPSKHKIESEQDAAKETVEYLQMKCKFEVCDVNFSNFQYYKWCYHRINGGFDKTLEENKALKDAPPFLKSILRYNGGNRSTKFKENIRGYNSIFSFTSTGAKVDNTINVGGGPYIYRISGQNHHLMGSLLLATGEKPKFAQLYIYDTENEVMNRLQSLSRDNTLSSRLEFDIVSELVKMFDECNDLAKVFRMARDRFRALEFIPIRLRLMRSHYNDSNVYNLPTGSEVAALIVGDLDDNVMRDVIVEHKSDGLQRISELHPSFMAMQYPLLFPYGEDGFQLGIKYITNDGKRKTKR</sequence>
<dbReference type="PANTHER" id="PTHR45786">
    <property type="entry name" value="DNA BINDING PROTEIN-LIKE"/>
    <property type="match status" value="1"/>
</dbReference>
<protein>
    <submittedName>
        <fullName evidence="1">Uncharacterized protein</fullName>
    </submittedName>
</protein>
<name>A0AA39TKX8_ACESA</name>
<dbReference type="AlphaFoldDB" id="A0AA39TKX8"/>
<reference evidence="1" key="1">
    <citation type="journal article" date="2022" name="Plant J.">
        <title>Strategies of tolerance reflected in two North American maple genomes.</title>
        <authorList>
            <person name="McEvoy S.L."/>
            <person name="Sezen U.U."/>
            <person name="Trouern-Trend A."/>
            <person name="McMahon S.M."/>
            <person name="Schaberg P.G."/>
            <person name="Yang J."/>
            <person name="Wegrzyn J.L."/>
            <person name="Swenson N.G."/>
        </authorList>
    </citation>
    <scope>NUCLEOTIDE SEQUENCE</scope>
    <source>
        <strain evidence="1">NS2018</strain>
    </source>
</reference>
<organism evidence="1 2">
    <name type="scientific">Acer saccharum</name>
    <name type="common">Sugar maple</name>
    <dbReference type="NCBI Taxonomy" id="4024"/>
    <lineage>
        <taxon>Eukaryota</taxon>
        <taxon>Viridiplantae</taxon>
        <taxon>Streptophyta</taxon>
        <taxon>Embryophyta</taxon>
        <taxon>Tracheophyta</taxon>
        <taxon>Spermatophyta</taxon>
        <taxon>Magnoliopsida</taxon>
        <taxon>eudicotyledons</taxon>
        <taxon>Gunneridae</taxon>
        <taxon>Pentapetalae</taxon>
        <taxon>rosids</taxon>
        <taxon>malvids</taxon>
        <taxon>Sapindales</taxon>
        <taxon>Sapindaceae</taxon>
        <taxon>Hippocastanoideae</taxon>
        <taxon>Acereae</taxon>
        <taxon>Acer</taxon>
    </lineage>
</organism>
<dbReference type="Proteomes" id="UP001168877">
    <property type="component" value="Unassembled WGS sequence"/>
</dbReference>
<keyword evidence="2" id="KW-1185">Reference proteome</keyword>
<comment type="caution">
    <text evidence="1">The sequence shown here is derived from an EMBL/GenBank/DDBJ whole genome shotgun (WGS) entry which is preliminary data.</text>
</comment>
<proteinExistence type="predicted"/>
<evidence type="ECO:0000313" key="1">
    <source>
        <dbReference type="EMBL" id="KAK0605655.1"/>
    </source>
</evidence>
<gene>
    <name evidence="1" type="ORF">LWI29_029327</name>
</gene>
<reference evidence="1" key="2">
    <citation type="submission" date="2023-06" db="EMBL/GenBank/DDBJ databases">
        <authorList>
            <person name="Swenson N.G."/>
            <person name="Wegrzyn J.L."/>
            <person name="Mcevoy S.L."/>
        </authorList>
    </citation>
    <scope>NUCLEOTIDE SEQUENCE</scope>
    <source>
        <strain evidence="1">NS2018</strain>
        <tissue evidence="1">Leaf</tissue>
    </source>
</reference>
<dbReference type="EMBL" id="JAUESC010000002">
    <property type="protein sequence ID" value="KAK0605655.1"/>
    <property type="molecule type" value="Genomic_DNA"/>
</dbReference>
<evidence type="ECO:0000313" key="2">
    <source>
        <dbReference type="Proteomes" id="UP001168877"/>
    </source>
</evidence>